<dbReference type="PANTHER" id="PTHR12526">
    <property type="entry name" value="GLYCOSYLTRANSFERASE"/>
    <property type="match status" value="1"/>
</dbReference>
<dbReference type="EMBL" id="JAGMWN010000001">
    <property type="protein sequence ID" value="MBP5855646.1"/>
    <property type="molecule type" value="Genomic_DNA"/>
</dbReference>
<keyword evidence="2" id="KW-0328">Glycosyltransferase</keyword>
<gene>
    <name evidence="2" type="ORF">KAJ83_01390</name>
</gene>
<dbReference type="Proteomes" id="UP000672602">
    <property type="component" value="Unassembled WGS sequence"/>
</dbReference>
<dbReference type="RefSeq" id="WP_210680225.1">
    <property type="nucleotide sequence ID" value="NZ_JAGMWN010000001.1"/>
</dbReference>
<keyword evidence="3" id="KW-1185">Reference proteome</keyword>
<organism evidence="2 3">
    <name type="scientific">Marivibrio halodurans</name>
    <dbReference type="NCBI Taxonomy" id="2039722"/>
    <lineage>
        <taxon>Bacteria</taxon>
        <taxon>Pseudomonadati</taxon>
        <taxon>Pseudomonadota</taxon>
        <taxon>Alphaproteobacteria</taxon>
        <taxon>Rhodospirillales</taxon>
        <taxon>Rhodospirillaceae</taxon>
        <taxon>Marivibrio</taxon>
    </lineage>
</organism>
<evidence type="ECO:0000313" key="2">
    <source>
        <dbReference type="EMBL" id="MBP5855646.1"/>
    </source>
</evidence>
<protein>
    <submittedName>
        <fullName evidence="2">Glycosyltransferase</fullName>
        <ecNumber evidence="2">2.4.-.-</ecNumber>
    </submittedName>
</protein>
<dbReference type="Gene3D" id="3.40.50.2000">
    <property type="entry name" value="Glycogen Phosphorylase B"/>
    <property type="match status" value="2"/>
</dbReference>
<dbReference type="Pfam" id="PF13692">
    <property type="entry name" value="Glyco_trans_1_4"/>
    <property type="match status" value="1"/>
</dbReference>
<keyword evidence="2" id="KW-0808">Transferase</keyword>
<accession>A0A8J7UZF9</accession>
<dbReference type="AlphaFoldDB" id="A0A8J7UZF9"/>
<name>A0A8J7UZF9_9PROT</name>
<dbReference type="PANTHER" id="PTHR12526:SF630">
    <property type="entry name" value="GLYCOSYLTRANSFERASE"/>
    <property type="match status" value="1"/>
</dbReference>
<dbReference type="InterPro" id="IPR028098">
    <property type="entry name" value="Glyco_trans_4-like_N"/>
</dbReference>
<sequence>MTHVLHVLVDLEAGGAERALVNLLMQSRGGDIDHSVLCLRGPGFFAEQVRAAGVPLDCLNMRLPTAPLDLLRLRRAVRARRPDIVQGWMYYANLAALASLWGTGGARPRLVWGIRCSDMNFSDYSPLLRTSVRAGAWLSRAPDMIVANSHAGYDVHRTLGYRPERFEVVENGFDLAHFTPDNSAGDNSAGRALRRELGLSDADFVCTTVARVDPMKGYETLAAVAARLPDVHFLAVGRGTEALKGPSNLHGLGRRGDIPDILNASDLLISTSRYGEGMSNSIGEAMACATPVIATDCGDAHRMLIADWDGMAPAGVVTTVGDVEAIAGAVEALRGDPDRRRALAAGGRARAEARYGIATNAAAWGALYRRLSPG</sequence>
<feature type="domain" description="Glycosyltransferase subfamily 4-like N-terminal" evidence="1">
    <location>
        <begin position="14"/>
        <end position="176"/>
    </location>
</feature>
<proteinExistence type="predicted"/>
<comment type="caution">
    <text evidence="2">The sequence shown here is derived from an EMBL/GenBank/DDBJ whole genome shotgun (WGS) entry which is preliminary data.</text>
</comment>
<reference evidence="2" key="1">
    <citation type="submission" date="2021-04" db="EMBL/GenBank/DDBJ databases">
        <authorList>
            <person name="Zhang D.-C."/>
        </authorList>
    </citation>
    <scope>NUCLEOTIDE SEQUENCE</scope>
    <source>
        <strain evidence="2">CGMCC 1.15697</strain>
    </source>
</reference>
<evidence type="ECO:0000313" key="3">
    <source>
        <dbReference type="Proteomes" id="UP000672602"/>
    </source>
</evidence>
<evidence type="ECO:0000259" key="1">
    <source>
        <dbReference type="Pfam" id="PF13439"/>
    </source>
</evidence>
<dbReference type="EC" id="2.4.-.-" evidence="2"/>
<dbReference type="GO" id="GO:0016757">
    <property type="term" value="F:glycosyltransferase activity"/>
    <property type="evidence" value="ECO:0007669"/>
    <property type="project" value="UniProtKB-KW"/>
</dbReference>
<dbReference type="Pfam" id="PF13439">
    <property type="entry name" value="Glyco_transf_4"/>
    <property type="match status" value="1"/>
</dbReference>
<dbReference type="SUPFAM" id="SSF53756">
    <property type="entry name" value="UDP-Glycosyltransferase/glycogen phosphorylase"/>
    <property type="match status" value="1"/>
</dbReference>